<gene>
    <name evidence="2 4" type="ORF">BDZ99DRAFT_282905</name>
</gene>
<keyword evidence="1" id="KW-0472">Membrane</keyword>
<dbReference type="Proteomes" id="UP000504636">
    <property type="component" value="Unplaced"/>
</dbReference>
<proteinExistence type="predicted"/>
<dbReference type="EMBL" id="MU003698">
    <property type="protein sequence ID" value="KAF2811912.1"/>
    <property type="molecule type" value="Genomic_DNA"/>
</dbReference>
<evidence type="ECO:0000256" key="1">
    <source>
        <dbReference type="SAM" id="Phobius"/>
    </source>
</evidence>
<evidence type="ECO:0000313" key="2">
    <source>
        <dbReference type="EMBL" id="KAF2811912.1"/>
    </source>
</evidence>
<reference evidence="4" key="2">
    <citation type="submission" date="2020-04" db="EMBL/GenBank/DDBJ databases">
        <authorList>
            <consortium name="NCBI Genome Project"/>
        </authorList>
    </citation>
    <scope>NUCLEOTIDE SEQUENCE</scope>
    <source>
        <strain evidence="4">CBS 304.34</strain>
    </source>
</reference>
<protein>
    <recommendedName>
        <fullName evidence="5">MFS general substrate transporter</fullName>
    </recommendedName>
</protein>
<dbReference type="RefSeq" id="XP_033578876.1">
    <property type="nucleotide sequence ID" value="XM_033714015.1"/>
</dbReference>
<dbReference type="InterPro" id="IPR036259">
    <property type="entry name" value="MFS_trans_sf"/>
</dbReference>
<evidence type="ECO:0008006" key="5">
    <source>
        <dbReference type="Google" id="ProtNLM"/>
    </source>
</evidence>
<sequence>MPLEPLLTVVSIKQRRSQSRGLVFVIAQAGGTIFPGLAGLVAGKAGVSVLQPILIALIVAMGISWVMIPRVEQKKE</sequence>
<evidence type="ECO:0000313" key="4">
    <source>
        <dbReference type="RefSeq" id="XP_033578876.1"/>
    </source>
</evidence>
<reference evidence="2 4" key="1">
    <citation type="journal article" date="2020" name="Stud. Mycol.">
        <title>101 Dothideomycetes genomes: a test case for predicting lifestyles and emergence of pathogens.</title>
        <authorList>
            <person name="Haridas S."/>
            <person name="Albert R."/>
            <person name="Binder M."/>
            <person name="Bloem J."/>
            <person name="Labutti K."/>
            <person name="Salamov A."/>
            <person name="Andreopoulos B."/>
            <person name="Baker S."/>
            <person name="Barry K."/>
            <person name="Bills G."/>
            <person name="Bluhm B."/>
            <person name="Cannon C."/>
            <person name="Castanera R."/>
            <person name="Culley D."/>
            <person name="Daum C."/>
            <person name="Ezra D."/>
            <person name="Gonzalez J."/>
            <person name="Henrissat B."/>
            <person name="Kuo A."/>
            <person name="Liang C."/>
            <person name="Lipzen A."/>
            <person name="Lutzoni F."/>
            <person name="Magnuson J."/>
            <person name="Mondo S."/>
            <person name="Nolan M."/>
            <person name="Ohm R."/>
            <person name="Pangilinan J."/>
            <person name="Park H.-J."/>
            <person name="Ramirez L."/>
            <person name="Alfaro M."/>
            <person name="Sun H."/>
            <person name="Tritt A."/>
            <person name="Yoshinaga Y."/>
            <person name="Zwiers L.-H."/>
            <person name="Turgeon B."/>
            <person name="Goodwin S."/>
            <person name="Spatafora J."/>
            <person name="Crous P."/>
            <person name="Grigoriev I."/>
        </authorList>
    </citation>
    <scope>NUCLEOTIDE SEQUENCE</scope>
    <source>
        <strain evidence="2 4">CBS 304.34</strain>
    </source>
</reference>
<feature type="transmembrane region" description="Helical" evidence="1">
    <location>
        <begin position="21"/>
        <end position="43"/>
    </location>
</feature>
<accession>A0A6A6YSL0</accession>
<keyword evidence="3" id="KW-1185">Reference proteome</keyword>
<dbReference type="AlphaFoldDB" id="A0A6A6YSL0"/>
<dbReference type="SUPFAM" id="SSF103473">
    <property type="entry name" value="MFS general substrate transporter"/>
    <property type="match status" value="1"/>
</dbReference>
<name>A0A6A6YSL0_9PEZI</name>
<reference evidence="4" key="3">
    <citation type="submission" date="2025-04" db="UniProtKB">
        <authorList>
            <consortium name="RefSeq"/>
        </authorList>
    </citation>
    <scope>IDENTIFICATION</scope>
    <source>
        <strain evidence="4">CBS 304.34</strain>
    </source>
</reference>
<feature type="transmembrane region" description="Helical" evidence="1">
    <location>
        <begin position="49"/>
        <end position="68"/>
    </location>
</feature>
<evidence type="ECO:0000313" key="3">
    <source>
        <dbReference type="Proteomes" id="UP000504636"/>
    </source>
</evidence>
<keyword evidence="1" id="KW-0812">Transmembrane</keyword>
<keyword evidence="1" id="KW-1133">Transmembrane helix</keyword>
<organism evidence="2">
    <name type="scientific">Mytilinidion resinicola</name>
    <dbReference type="NCBI Taxonomy" id="574789"/>
    <lineage>
        <taxon>Eukaryota</taxon>
        <taxon>Fungi</taxon>
        <taxon>Dikarya</taxon>
        <taxon>Ascomycota</taxon>
        <taxon>Pezizomycotina</taxon>
        <taxon>Dothideomycetes</taxon>
        <taxon>Pleosporomycetidae</taxon>
        <taxon>Mytilinidiales</taxon>
        <taxon>Mytilinidiaceae</taxon>
        <taxon>Mytilinidion</taxon>
    </lineage>
</organism>
<dbReference type="GeneID" id="54454908"/>